<evidence type="ECO:0000256" key="1">
    <source>
        <dbReference type="ARBA" id="ARBA00023002"/>
    </source>
</evidence>
<reference evidence="2 3" key="1">
    <citation type="submission" date="2018-08" db="EMBL/GenBank/DDBJ databases">
        <title>Streptomyces NEAU-D10 sp. nov., a novel Actinomycete isolated from soil.</title>
        <authorList>
            <person name="Jin L."/>
        </authorList>
    </citation>
    <scope>NUCLEOTIDE SEQUENCE [LARGE SCALE GENOMIC DNA]</scope>
    <source>
        <strain evidence="2 3">NEAU-D10</strain>
    </source>
</reference>
<comment type="caution">
    <text evidence="2">The sequence shown here is derived from an EMBL/GenBank/DDBJ whole genome shotgun (WGS) entry which is preliminary data.</text>
</comment>
<keyword evidence="1" id="KW-0560">Oxidoreductase</keyword>
<proteinExistence type="predicted"/>
<protein>
    <submittedName>
        <fullName evidence="2">Aldehyde dehydrogenase</fullName>
    </submittedName>
</protein>
<evidence type="ECO:0000313" key="2">
    <source>
        <dbReference type="EMBL" id="REK88040.1"/>
    </source>
</evidence>
<dbReference type="EMBL" id="QUAC01000185">
    <property type="protein sequence ID" value="REK88040.1"/>
    <property type="molecule type" value="Genomic_DNA"/>
</dbReference>
<feature type="non-terminal residue" evidence="2">
    <location>
        <position position="67"/>
    </location>
</feature>
<organism evidence="2 3">
    <name type="scientific">Streptomyces inhibens</name>
    <dbReference type="NCBI Taxonomy" id="2293571"/>
    <lineage>
        <taxon>Bacteria</taxon>
        <taxon>Bacillati</taxon>
        <taxon>Actinomycetota</taxon>
        <taxon>Actinomycetes</taxon>
        <taxon>Kitasatosporales</taxon>
        <taxon>Streptomycetaceae</taxon>
        <taxon>Streptomyces</taxon>
    </lineage>
</organism>
<evidence type="ECO:0000313" key="3">
    <source>
        <dbReference type="Proteomes" id="UP000262477"/>
    </source>
</evidence>
<dbReference type="AlphaFoldDB" id="A0A371PZZ7"/>
<dbReference type="SUPFAM" id="SSF53720">
    <property type="entry name" value="ALDH-like"/>
    <property type="match status" value="1"/>
</dbReference>
<dbReference type="InterPro" id="IPR016162">
    <property type="entry name" value="Ald_DH_N"/>
</dbReference>
<accession>A0A371PZZ7</accession>
<dbReference type="Proteomes" id="UP000262477">
    <property type="component" value="Unassembled WGS sequence"/>
</dbReference>
<keyword evidence="3" id="KW-1185">Reference proteome</keyword>
<name>A0A371PZZ7_STRIH</name>
<dbReference type="GO" id="GO:0016491">
    <property type="term" value="F:oxidoreductase activity"/>
    <property type="evidence" value="ECO:0007669"/>
    <property type="project" value="UniProtKB-KW"/>
</dbReference>
<sequence length="67" mass="6355">MTAAAPTLTSRNPADPSDVLVSIPAPGAFAAADAVERARAAQPGWLTGGAAARSAALGAVAAAIEAA</sequence>
<gene>
    <name evidence="2" type="ORF">DY245_23105</name>
</gene>
<dbReference type="Gene3D" id="3.40.605.10">
    <property type="entry name" value="Aldehyde Dehydrogenase, Chain A, domain 1"/>
    <property type="match status" value="1"/>
</dbReference>
<dbReference type="InterPro" id="IPR016161">
    <property type="entry name" value="Ald_DH/histidinol_DH"/>
</dbReference>